<feature type="compositionally biased region" description="Low complexity" evidence="1">
    <location>
        <begin position="12"/>
        <end position="31"/>
    </location>
</feature>
<keyword evidence="3" id="KW-1185">Reference proteome</keyword>
<name>Q0RKA0_FRAAA</name>
<feature type="region of interest" description="Disordered" evidence="1">
    <location>
        <begin position="1"/>
        <end position="31"/>
    </location>
</feature>
<gene>
    <name evidence="2" type="ordered locus">FRAAL3414</name>
</gene>
<dbReference type="EMBL" id="CT573213">
    <property type="protein sequence ID" value="CAJ62058.1"/>
    <property type="molecule type" value="Genomic_DNA"/>
</dbReference>
<dbReference type="KEGG" id="fal:FRAAL3414"/>
<organism evidence="2 3">
    <name type="scientific">Frankia alni (strain DSM 45986 / CECT 9034 / ACN14a)</name>
    <dbReference type="NCBI Taxonomy" id="326424"/>
    <lineage>
        <taxon>Bacteria</taxon>
        <taxon>Bacillati</taxon>
        <taxon>Actinomycetota</taxon>
        <taxon>Actinomycetes</taxon>
        <taxon>Frankiales</taxon>
        <taxon>Frankiaceae</taxon>
        <taxon>Frankia</taxon>
    </lineage>
</organism>
<dbReference type="STRING" id="326424.FRAAL3414"/>
<evidence type="ECO:0000256" key="1">
    <source>
        <dbReference type="SAM" id="MobiDB-lite"/>
    </source>
</evidence>
<evidence type="ECO:0000313" key="3">
    <source>
        <dbReference type="Proteomes" id="UP000000657"/>
    </source>
</evidence>
<dbReference type="HOGENOM" id="CLU_2734140_0_0_11"/>
<sequence length="71" mass="7550">MGFPLSRAGRVQAGCRGSRRAGGAARRSGRQATRARLGVRLGCVTTPVLGANIPQDDYASEHVFDIRLVLV</sequence>
<evidence type="ECO:0000313" key="2">
    <source>
        <dbReference type="EMBL" id="CAJ62058.1"/>
    </source>
</evidence>
<reference evidence="2 3" key="1">
    <citation type="journal article" date="2007" name="Genome Res.">
        <title>Genome characteristics of facultatively symbiotic Frankia sp. strains reflect host range and host plant biogeography.</title>
        <authorList>
            <person name="Normand P."/>
            <person name="Lapierre P."/>
            <person name="Tisa L.S."/>
            <person name="Gogarten J.P."/>
            <person name="Alloisio N."/>
            <person name="Bagnarol E."/>
            <person name="Bassi C.A."/>
            <person name="Berry A.M."/>
            <person name="Bickhart D.M."/>
            <person name="Choisne N."/>
            <person name="Couloux A."/>
            <person name="Cournoyer B."/>
            <person name="Cruveiller S."/>
            <person name="Daubin V."/>
            <person name="Demange N."/>
            <person name="Francino M.P."/>
            <person name="Goltsman E."/>
            <person name="Huang Y."/>
            <person name="Kopp O.R."/>
            <person name="Labarre L."/>
            <person name="Lapidus A."/>
            <person name="Lavire C."/>
            <person name="Marechal J."/>
            <person name="Martinez M."/>
            <person name="Mastronunzio J.E."/>
            <person name="Mullin B.C."/>
            <person name="Niemann J."/>
            <person name="Pujic P."/>
            <person name="Rawnsley T."/>
            <person name="Rouy Z."/>
            <person name="Schenowitz C."/>
            <person name="Sellstedt A."/>
            <person name="Tavares F."/>
            <person name="Tomkins J.P."/>
            <person name="Vallenet D."/>
            <person name="Valverde C."/>
            <person name="Wall L.G."/>
            <person name="Wang Y."/>
            <person name="Medigue C."/>
            <person name="Benson D.R."/>
        </authorList>
    </citation>
    <scope>NUCLEOTIDE SEQUENCE [LARGE SCALE GENOMIC DNA]</scope>
    <source>
        <strain evidence="3">DSM 45986 / CECT 9034 / ACN14a</strain>
    </source>
</reference>
<accession>Q0RKA0</accession>
<dbReference type="AlphaFoldDB" id="Q0RKA0"/>
<proteinExistence type="predicted"/>
<dbReference type="Proteomes" id="UP000000657">
    <property type="component" value="Chromosome"/>
</dbReference>
<protein>
    <submittedName>
        <fullName evidence="2">Uncharacterized protein</fullName>
    </submittedName>
</protein>